<dbReference type="EMBL" id="OY660882">
    <property type="protein sequence ID" value="CAJ1079933.1"/>
    <property type="molecule type" value="Genomic_DNA"/>
</dbReference>
<protein>
    <submittedName>
        <fullName evidence="1">Uncharacterized protein</fullName>
    </submittedName>
</protein>
<dbReference type="Proteomes" id="UP001178508">
    <property type="component" value="Chromosome 19"/>
</dbReference>
<accession>A0AAV1H278</accession>
<proteinExistence type="predicted"/>
<organism evidence="1 2">
    <name type="scientific">Xyrichtys novacula</name>
    <name type="common">Pearly razorfish</name>
    <name type="synonym">Hemipteronotus novacula</name>
    <dbReference type="NCBI Taxonomy" id="13765"/>
    <lineage>
        <taxon>Eukaryota</taxon>
        <taxon>Metazoa</taxon>
        <taxon>Chordata</taxon>
        <taxon>Craniata</taxon>
        <taxon>Vertebrata</taxon>
        <taxon>Euteleostomi</taxon>
        <taxon>Actinopterygii</taxon>
        <taxon>Neopterygii</taxon>
        <taxon>Teleostei</taxon>
        <taxon>Neoteleostei</taxon>
        <taxon>Acanthomorphata</taxon>
        <taxon>Eupercaria</taxon>
        <taxon>Labriformes</taxon>
        <taxon>Labridae</taxon>
        <taxon>Xyrichtys</taxon>
    </lineage>
</organism>
<evidence type="ECO:0000313" key="1">
    <source>
        <dbReference type="EMBL" id="CAJ1079933.1"/>
    </source>
</evidence>
<dbReference type="AlphaFoldDB" id="A0AAV1H278"/>
<reference evidence="1" key="1">
    <citation type="submission" date="2023-08" db="EMBL/GenBank/DDBJ databases">
        <authorList>
            <person name="Alioto T."/>
            <person name="Alioto T."/>
            <person name="Gomez Garrido J."/>
        </authorList>
    </citation>
    <scope>NUCLEOTIDE SEQUENCE</scope>
</reference>
<evidence type="ECO:0000313" key="2">
    <source>
        <dbReference type="Proteomes" id="UP001178508"/>
    </source>
</evidence>
<sequence>MFGWGCNGGIFVGNPQYFSAPLYIPAGGQLLFLTVNKQPDISGRNVGGSPWEPCWWQREKVDNNKLSGKFRSLQADRELMAHYAEEGSLQIERPLQKAKASPH</sequence>
<keyword evidence="2" id="KW-1185">Reference proteome</keyword>
<gene>
    <name evidence="1" type="ORF">XNOV1_A023859</name>
</gene>
<name>A0AAV1H278_XYRNO</name>